<proteinExistence type="inferred from homology"/>
<evidence type="ECO:0000313" key="16">
    <source>
        <dbReference type="EMBL" id="CAB4962555.1"/>
    </source>
</evidence>
<evidence type="ECO:0000259" key="12">
    <source>
        <dbReference type="Pfam" id="PF20260"/>
    </source>
</evidence>
<evidence type="ECO:0000256" key="2">
    <source>
        <dbReference type="ARBA" id="ARBA00005528"/>
    </source>
</evidence>
<gene>
    <name evidence="13" type="ORF">UFOPK1599_00383</name>
    <name evidence="14" type="ORF">UFOPK1894_00793</name>
    <name evidence="15" type="ORF">UFOPK2715_00131</name>
    <name evidence="16" type="ORF">UFOPK3883_00392</name>
</gene>
<keyword evidence="5" id="KW-0698">rRNA processing</keyword>
<keyword evidence="8" id="KW-0949">S-adenosyl-L-methionine</keyword>
<accession>A0A6J6I523</accession>
<evidence type="ECO:0000256" key="5">
    <source>
        <dbReference type="ARBA" id="ARBA00022552"/>
    </source>
</evidence>
<protein>
    <recommendedName>
        <fullName evidence="3">16S rRNA (uracil(1498)-N(3))-methyltransferase</fullName>
        <ecNumber evidence="3">2.1.1.193</ecNumber>
    </recommendedName>
</protein>
<dbReference type="Pfam" id="PF04452">
    <property type="entry name" value="Methyltrans_RNA"/>
    <property type="match status" value="1"/>
</dbReference>
<organism evidence="14">
    <name type="scientific">freshwater metagenome</name>
    <dbReference type="NCBI Taxonomy" id="449393"/>
    <lineage>
        <taxon>unclassified sequences</taxon>
        <taxon>metagenomes</taxon>
        <taxon>ecological metagenomes</taxon>
    </lineage>
</organism>
<evidence type="ECO:0000256" key="6">
    <source>
        <dbReference type="ARBA" id="ARBA00022603"/>
    </source>
</evidence>
<dbReference type="NCBIfam" id="NF008693">
    <property type="entry name" value="PRK11713.2-3"/>
    <property type="match status" value="1"/>
</dbReference>
<feature type="domain" description="Ribosomal RNA small subunit methyltransferase E PUA-like" evidence="12">
    <location>
        <begin position="18"/>
        <end position="65"/>
    </location>
</feature>
<dbReference type="InterPro" id="IPR015947">
    <property type="entry name" value="PUA-like_sf"/>
</dbReference>
<comment type="subcellular location">
    <subcellularLocation>
        <location evidence="1">Cytoplasm</location>
    </subcellularLocation>
</comment>
<feature type="domain" description="Ribosomal RNA small subunit methyltransferase E methyltransferase" evidence="11">
    <location>
        <begin position="73"/>
        <end position="231"/>
    </location>
</feature>
<dbReference type="GO" id="GO:0070042">
    <property type="term" value="F:rRNA (uridine-N3-)-methyltransferase activity"/>
    <property type="evidence" value="ECO:0007669"/>
    <property type="project" value="TreeGrafter"/>
</dbReference>
<evidence type="ECO:0000313" key="13">
    <source>
        <dbReference type="EMBL" id="CAB4558448.1"/>
    </source>
</evidence>
<dbReference type="AlphaFoldDB" id="A0A6J6I523"/>
<evidence type="ECO:0000256" key="7">
    <source>
        <dbReference type="ARBA" id="ARBA00022679"/>
    </source>
</evidence>
<evidence type="ECO:0000256" key="10">
    <source>
        <dbReference type="ARBA" id="ARBA00047944"/>
    </source>
</evidence>
<dbReference type="InterPro" id="IPR029026">
    <property type="entry name" value="tRNA_m1G_MTases_N"/>
</dbReference>
<dbReference type="EC" id="2.1.1.193" evidence="3"/>
<dbReference type="PIRSF" id="PIRSF015601">
    <property type="entry name" value="MTase_slr0722"/>
    <property type="match status" value="1"/>
</dbReference>
<name>A0A6J6I523_9ZZZZ</name>
<evidence type="ECO:0000313" key="14">
    <source>
        <dbReference type="EMBL" id="CAB4618524.1"/>
    </source>
</evidence>
<evidence type="ECO:0000313" key="15">
    <source>
        <dbReference type="EMBL" id="CAB4716306.1"/>
    </source>
</evidence>
<evidence type="ECO:0000256" key="3">
    <source>
        <dbReference type="ARBA" id="ARBA00012328"/>
    </source>
</evidence>
<dbReference type="EMBL" id="CAEZVA010000068">
    <property type="protein sequence ID" value="CAB4618524.1"/>
    <property type="molecule type" value="Genomic_DNA"/>
</dbReference>
<dbReference type="InterPro" id="IPR046887">
    <property type="entry name" value="RsmE_PUA-like"/>
</dbReference>
<dbReference type="InterPro" id="IPR029028">
    <property type="entry name" value="Alpha/beta_knot_MTases"/>
</dbReference>
<dbReference type="PANTHER" id="PTHR30027:SF3">
    <property type="entry name" value="16S RRNA (URACIL(1498)-N(3))-METHYLTRANSFERASE"/>
    <property type="match status" value="1"/>
</dbReference>
<evidence type="ECO:0000259" key="11">
    <source>
        <dbReference type="Pfam" id="PF04452"/>
    </source>
</evidence>
<sequence length="237" mass="26507">MSNLFFVDKISTESIQSIENEEAHHAIKVLRLSVGELVYVSDGHGKWISGPISEISKKSLAIRIENTGETHAEKPELVVVQAFTKSDRNKEMLELVTVSGADRIIPWSSQRSISKWQSDSREKWMITVKEACKQSKRFRVPIVNNQMSTNEILNEVKTGFAIVFHESAKEKFSEISLPVNLDRIYLIVGPEGGITEEELQLFSTINATVVRLGAPILRSAHAGFAAMSALQTKIGRW</sequence>
<dbReference type="CDD" id="cd18084">
    <property type="entry name" value="RsmE-like"/>
    <property type="match status" value="1"/>
</dbReference>
<dbReference type="EMBL" id="CAEZYN010000005">
    <property type="protein sequence ID" value="CAB4716306.1"/>
    <property type="molecule type" value="Genomic_DNA"/>
</dbReference>
<keyword evidence="6" id="KW-0489">Methyltransferase</keyword>
<reference evidence="14" key="1">
    <citation type="submission" date="2020-05" db="EMBL/GenBank/DDBJ databases">
        <authorList>
            <person name="Chiriac C."/>
            <person name="Salcher M."/>
            <person name="Ghai R."/>
            <person name="Kavagutti S V."/>
        </authorList>
    </citation>
    <scope>NUCLEOTIDE SEQUENCE</scope>
</reference>
<comment type="similarity">
    <text evidence="2">Belongs to the RNA methyltransferase RsmE family.</text>
</comment>
<comment type="catalytic activity">
    <reaction evidence="10">
        <text>uridine(1498) in 16S rRNA + S-adenosyl-L-methionine = N(3)-methyluridine(1498) in 16S rRNA + S-adenosyl-L-homocysteine + H(+)</text>
        <dbReference type="Rhea" id="RHEA:42920"/>
        <dbReference type="Rhea" id="RHEA-COMP:10283"/>
        <dbReference type="Rhea" id="RHEA-COMP:10284"/>
        <dbReference type="ChEBI" id="CHEBI:15378"/>
        <dbReference type="ChEBI" id="CHEBI:57856"/>
        <dbReference type="ChEBI" id="CHEBI:59789"/>
        <dbReference type="ChEBI" id="CHEBI:65315"/>
        <dbReference type="ChEBI" id="CHEBI:74502"/>
        <dbReference type="EC" id="2.1.1.193"/>
    </reaction>
</comment>
<dbReference type="SUPFAM" id="SSF75217">
    <property type="entry name" value="alpha/beta knot"/>
    <property type="match status" value="1"/>
</dbReference>
<dbReference type="SUPFAM" id="SSF88697">
    <property type="entry name" value="PUA domain-like"/>
    <property type="match status" value="1"/>
</dbReference>
<evidence type="ECO:0000256" key="1">
    <source>
        <dbReference type="ARBA" id="ARBA00004496"/>
    </source>
</evidence>
<dbReference type="EMBL" id="CAFBNV010000020">
    <property type="protein sequence ID" value="CAB4962555.1"/>
    <property type="molecule type" value="Genomic_DNA"/>
</dbReference>
<dbReference type="Pfam" id="PF20260">
    <property type="entry name" value="PUA_4"/>
    <property type="match status" value="1"/>
</dbReference>
<dbReference type="GO" id="GO:0070475">
    <property type="term" value="P:rRNA base methylation"/>
    <property type="evidence" value="ECO:0007669"/>
    <property type="project" value="TreeGrafter"/>
</dbReference>
<evidence type="ECO:0000256" key="4">
    <source>
        <dbReference type="ARBA" id="ARBA00022490"/>
    </source>
</evidence>
<dbReference type="InterPro" id="IPR006700">
    <property type="entry name" value="RsmE"/>
</dbReference>
<dbReference type="GO" id="GO:0005737">
    <property type="term" value="C:cytoplasm"/>
    <property type="evidence" value="ECO:0007669"/>
    <property type="project" value="UniProtKB-SubCell"/>
</dbReference>
<dbReference type="EMBL" id="CAEZTE010000012">
    <property type="protein sequence ID" value="CAB4558448.1"/>
    <property type="molecule type" value="Genomic_DNA"/>
</dbReference>
<keyword evidence="4" id="KW-0963">Cytoplasm</keyword>
<evidence type="ECO:0000256" key="9">
    <source>
        <dbReference type="ARBA" id="ARBA00025699"/>
    </source>
</evidence>
<dbReference type="Gene3D" id="3.40.1280.10">
    <property type="match status" value="1"/>
</dbReference>
<dbReference type="InterPro" id="IPR046886">
    <property type="entry name" value="RsmE_MTase_dom"/>
</dbReference>
<comment type="function">
    <text evidence="9">Specifically methylates the N3 position of the uracil ring of uridine 1498 (m3U1498) in 16S rRNA. Acts on the fully assembled 30S ribosomal subunit.</text>
</comment>
<dbReference type="PANTHER" id="PTHR30027">
    <property type="entry name" value="RIBOSOMAL RNA SMALL SUBUNIT METHYLTRANSFERASE E"/>
    <property type="match status" value="1"/>
</dbReference>
<dbReference type="NCBIfam" id="TIGR00046">
    <property type="entry name" value="RsmE family RNA methyltransferase"/>
    <property type="match status" value="1"/>
</dbReference>
<evidence type="ECO:0000256" key="8">
    <source>
        <dbReference type="ARBA" id="ARBA00022691"/>
    </source>
</evidence>
<keyword evidence="7" id="KW-0808">Transferase</keyword>